<feature type="transmembrane region" description="Helical" evidence="1">
    <location>
        <begin position="118"/>
        <end position="140"/>
    </location>
</feature>
<dbReference type="Proteomes" id="UP000245449">
    <property type="component" value="Unassembled WGS sequence"/>
</dbReference>
<dbReference type="SUPFAM" id="SSF54909">
    <property type="entry name" value="Dimeric alpha+beta barrel"/>
    <property type="match status" value="1"/>
</dbReference>
<feature type="domain" description="ABM" evidence="2">
    <location>
        <begin position="10"/>
        <end position="99"/>
    </location>
</feature>
<dbReference type="Pfam" id="PF03992">
    <property type="entry name" value="ABM"/>
    <property type="match status" value="1"/>
</dbReference>
<dbReference type="InterPro" id="IPR038762">
    <property type="entry name" value="ABM_predict"/>
</dbReference>
<keyword evidence="1" id="KW-0812">Transmembrane</keyword>
<keyword evidence="1" id="KW-1133">Transmembrane helix</keyword>
<dbReference type="PANTHER" id="PTHR40057">
    <property type="entry name" value="SLR1162 PROTEIN"/>
    <property type="match status" value="1"/>
</dbReference>
<comment type="caution">
    <text evidence="3">The sequence shown here is derived from an EMBL/GenBank/DDBJ whole genome shotgun (WGS) entry which is preliminary data.</text>
</comment>
<keyword evidence="1" id="KW-0472">Membrane</keyword>
<dbReference type="RefSeq" id="WP_116723446.1">
    <property type="nucleotide sequence ID" value="NZ_QCZI01000001.1"/>
</dbReference>
<sequence>MNNRQNDDDGLLMVRFKLKPENANDFEKWKSEAISCVKVFKGFINITILNRLKDADYYHILIRFDCEENVKAWLQSEARRKIFHDSNVLWITERQEVVHSWNMFWYRIFEGTKKWKQWAVTFIAVYPLTIVIPTMVKIIAKVIPLYFFAGVISALMISGFMIFLVMPFIHKLFKKWLHE</sequence>
<reference evidence="3 4" key="1">
    <citation type="submission" date="2018-04" db="EMBL/GenBank/DDBJ databases">
        <title>Flavobacterium sp. nov., isolated from glacier ice.</title>
        <authorList>
            <person name="Liu Q."/>
            <person name="Xin Y.-H."/>
        </authorList>
    </citation>
    <scope>NUCLEOTIDE SEQUENCE [LARGE SCALE GENOMIC DNA]</scope>
    <source>
        <strain evidence="3 4">RB1R5</strain>
    </source>
</reference>
<evidence type="ECO:0000259" key="2">
    <source>
        <dbReference type="PROSITE" id="PS51725"/>
    </source>
</evidence>
<evidence type="ECO:0000313" key="4">
    <source>
        <dbReference type="Proteomes" id="UP000245449"/>
    </source>
</evidence>
<name>A0A2U1JQ43_9FLAO</name>
<protein>
    <recommendedName>
        <fullName evidence="2">ABM domain-containing protein</fullName>
    </recommendedName>
</protein>
<dbReference type="PROSITE" id="PS51725">
    <property type="entry name" value="ABM"/>
    <property type="match status" value="1"/>
</dbReference>
<feature type="transmembrane region" description="Helical" evidence="1">
    <location>
        <begin position="146"/>
        <end position="169"/>
    </location>
</feature>
<dbReference type="EMBL" id="QCZI01000001">
    <property type="protein sequence ID" value="PWA07300.1"/>
    <property type="molecule type" value="Genomic_DNA"/>
</dbReference>
<evidence type="ECO:0000313" key="3">
    <source>
        <dbReference type="EMBL" id="PWA07300.1"/>
    </source>
</evidence>
<dbReference type="OrthoDB" id="1494254at2"/>
<dbReference type="PANTHER" id="PTHR40057:SF1">
    <property type="entry name" value="SLR1162 PROTEIN"/>
    <property type="match status" value="1"/>
</dbReference>
<proteinExistence type="predicted"/>
<dbReference type="AlphaFoldDB" id="A0A2U1JQ43"/>
<evidence type="ECO:0000256" key="1">
    <source>
        <dbReference type="SAM" id="Phobius"/>
    </source>
</evidence>
<gene>
    <name evidence="3" type="ORF">DB895_00845</name>
</gene>
<organism evidence="3 4">
    <name type="scientific">Flavobacterium psychrotolerans</name>
    <dbReference type="NCBI Taxonomy" id="2169410"/>
    <lineage>
        <taxon>Bacteria</taxon>
        <taxon>Pseudomonadati</taxon>
        <taxon>Bacteroidota</taxon>
        <taxon>Flavobacteriia</taxon>
        <taxon>Flavobacteriales</taxon>
        <taxon>Flavobacteriaceae</taxon>
        <taxon>Flavobacterium</taxon>
    </lineage>
</organism>
<dbReference type="InterPro" id="IPR007138">
    <property type="entry name" value="ABM_dom"/>
</dbReference>
<dbReference type="InterPro" id="IPR011008">
    <property type="entry name" value="Dimeric_a/b-barrel"/>
</dbReference>
<dbReference type="Gene3D" id="3.30.70.100">
    <property type="match status" value="1"/>
</dbReference>
<keyword evidence="4" id="KW-1185">Reference proteome</keyword>
<accession>A0A2U1JQ43</accession>